<dbReference type="InterPro" id="IPR010445">
    <property type="entry name" value="LapA_dom"/>
</dbReference>
<keyword evidence="2 5" id="KW-0812">Transmembrane</keyword>
<keyword evidence="3 5" id="KW-1133">Transmembrane helix</keyword>
<dbReference type="RefSeq" id="WP_062580121.1">
    <property type="nucleotide sequence ID" value="NZ_JACHBU010000002.1"/>
</dbReference>
<evidence type="ECO:0000256" key="3">
    <source>
        <dbReference type="ARBA" id="ARBA00022989"/>
    </source>
</evidence>
<feature type="transmembrane region" description="Helical" evidence="5">
    <location>
        <begin position="47"/>
        <end position="72"/>
    </location>
</feature>
<gene>
    <name evidence="7" type="ORF">F4695_001272</name>
</gene>
<sequence length="125" mass="13553">MTKFKRIVSLVIFVPLGIVLIVLAVANRQSVTLALNPFRPEDSLLSLTAPLFLLLFLAVLFGMALGSFVTWWSQGKHRRQARIEAREAVRLQKENTAAAKPSPSVVPANQAIVPAPASNAALPAR</sequence>
<feature type="domain" description="Lipopolysaccharide assembly protein A" evidence="6">
    <location>
        <begin position="45"/>
        <end position="95"/>
    </location>
</feature>
<proteinExistence type="predicted"/>
<protein>
    <submittedName>
        <fullName evidence="7">Putative integral membrane protein</fullName>
    </submittedName>
</protein>
<evidence type="ECO:0000259" key="6">
    <source>
        <dbReference type="Pfam" id="PF06305"/>
    </source>
</evidence>
<feature type="transmembrane region" description="Helical" evidence="5">
    <location>
        <begin position="7"/>
        <end position="27"/>
    </location>
</feature>
<evidence type="ECO:0000256" key="1">
    <source>
        <dbReference type="ARBA" id="ARBA00022475"/>
    </source>
</evidence>
<comment type="caution">
    <text evidence="7">The sequence shown here is derived from an EMBL/GenBank/DDBJ whole genome shotgun (WGS) entry which is preliminary data.</text>
</comment>
<organism evidence="7 8">
    <name type="scientific">Rhizobium soli</name>
    <dbReference type="NCBI Taxonomy" id="424798"/>
    <lineage>
        <taxon>Bacteria</taxon>
        <taxon>Pseudomonadati</taxon>
        <taxon>Pseudomonadota</taxon>
        <taxon>Alphaproteobacteria</taxon>
        <taxon>Hyphomicrobiales</taxon>
        <taxon>Rhizobiaceae</taxon>
        <taxon>Rhizobium/Agrobacterium group</taxon>
        <taxon>Rhizobium</taxon>
    </lineage>
</organism>
<keyword evidence="1" id="KW-1003">Cell membrane</keyword>
<evidence type="ECO:0000256" key="5">
    <source>
        <dbReference type="SAM" id="Phobius"/>
    </source>
</evidence>
<dbReference type="GO" id="GO:0005886">
    <property type="term" value="C:plasma membrane"/>
    <property type="evidence" value="ECO:0007669"/>
    <property type="project" value="InterPro"/>
</dbReference>
<dbReference type="AlphaFoldDB" id="A0A7X0JHW2"/>
<reference evidence="7 8" key="1">
    <citation type="submission" date="2020-08" db="EMBL/GenBank/DDBJ databases">
        <title>The Agave Microbiome: Exploring the role of microbial communities in plant adaptations to desert environments.</title>
        <authorList>
            <person name="Partida-Martinez L.P."/>
        </authorList>
    </citation>
    <scope>NUCLEOTIDE SEQUENCE [LARGE SCALE GENOMIC DNA]</scope>
    <source>
        <strain evidence="7 8">AS3.12</strain>
    </source>
</reference>
<keyword evidence="4 5" id="KW-0472">Membrane</keyword>
<evidence type="ECO:0000256" key="4">
    <source>
        <dbReference type="ARBA" id="ARBA00023136"/>
    </source>
</evidence>
<dbReference type="Pfam" id="PF06305">
    <property type="entry name" value="LapA_dom"/>
    <property type="match status" value="1"/>
</dbReference>
<name>A0A7X0JHW2_9HYPH</name>
<dbReference type="EMBL" id="JACHBU010000002">
    <property type="protein sequence ID" value="MBB6507940.1"/>
    <property type="molecule type" value="Genomic_DNA"/>
</dbReference>
<evidence type="ECO:0000313" key="8">
    <source>
        <dbReference type="Proteomes" id="UP000585437"/>
    </source>
</evidence>
<evidence type="ECO:0000256" key="2">
    <source>
        <dbReference type="ARBA" id="ARBA00022692"/>
    </source>
</evidence>
<keyword evidence="8" id="KW-1185">Reference proteome</keyword>
<accession>A0A7X0JHW2</accession>
<dbReference type="Proteomes" id="UP000585437">
    <property type="component" value="Unassembled WGS sequence"/>
</dbReference>
<evidence type="ECO:0000313" key="7">
    <source>
        <dbReference type="EMBL" id="MBB6507940.1"/>
    </source>
</evidence>